<sequence>MSQPMDRLQSIGKTKYWAEISILPVNENEPERNKYDPITDAKNLRKSSRFGARAIEMIKHGRLQVEIEKCDNVFVKNVLTAPIEYSGKEPTKDDATKAMMHKLDTMWKEGSTLEELAALHTRRSIAALEAFGIESRSDRGRSSREDTPALPPTPLLPPLDEHDLPEDPYNPW</sequence>
<proteinExistence type="predicted"/>
<accession>A0A5N6SBC7</accession>
<dbReference type="GeneID" id="43645395"/>
<dbReference type="Proteomes" id="UP000325672">
    <property type="component" value="Unassembled WGS sequence"/>
</dbReference>
<dbReference type="AlphaFoldDB" id="A0A5N6SBC7"/>
<reference evidence="2 3" key="1">
    <citation type="submission" date="2019-04" db="EMBL/GenBank/DDBJ databases">
        <title>Friends and foes A comparative genomics study of 23 Aspergillus species from section Flavi.</title>
        <authorList>
            <consortium name="DOE Joint Genome Institute"/>
            <person name="Kjaerbolling I."/>
            <person name="Vesth T."/>
            <person name="Frisvad J.C."/>
            <person name="Nybo J.L."/>
            <person name="Theobald S."/>
            <person name="Kildgaard S."/>
            <person name="Isbrandt T."/>
            <person name="Kuo A."/>
            <person name="Sato A."/>
            <person name="Lyhne E.K."/>
            <person name="Kogle M.E."/>
            <person name="Wiebenga A."/>
            <person name="Kun R.S."/>
            <person name="Lubbers R.J."/>
            <person name="Makela M.R."/>
            <person name="Barry K."/>
            <person name="Chovatia M."/>
            <person name="Clum A."/>
            <person name="Daum C."/>
            <person name="Haridas S."/>
            <person name="He G."/>
            <person name="LaButti K."/>
            <person name="Lipzen A."/>
            <person name="Mondo S."/>
            <person name="Riley R."/>
            <person name="Salamov A."/>
            <person name="Simmons B.A."/>
            <person name="Magnuson J.K."/>
            <person name="Henrissat B."/>
            <person name="Mortensen U.H."/>
            <person name="Larsen T.O."/>
            <person name="Devries R.P."/>
            <person name="Grigoriev I.V."/>
            <person name="Machida M."/>
            <person name="Baker S.E."/>
            <person name="Andersen M.R."/>
        </authorList>
    </citation>
    <scope>NUCLEOTIDE SEQUENCE [LARGE SCALE GENOMIC DNA]</scope>
    <source>
        <strain evidence="2 3">CBS 117625</strain>
    </source>
</reference>
<feature type="region of interest" description="Disordered" evidence="1">
    <location>
        <begin position="131"/>
        <end position="172"/>
    </location>
</feature>
<protein>
    <submittedName>
        <fullName evidence="2">Uncharacterized protein</fullName>
    </submittedName>
</protein>
<evidence type="ECO:0000313" key="3">
    <source>
        <dbReference type="Proteomes" id="UP000325672"/>
    </source>
</evidence>
<evidence type="ECO:0000313" key="2">
    <source>
        <dbReference type="EMBL" id="KAE8130990.1"/>
    </source>
</evidence>
<feature type="compositionally biased region" description="Basic and acidic residues" evidence="1">
    <location>
        <begin position="135"/>
        <end position="147"/>
    </location>
</feature>
<name>A0A5N6SBC7_ASPPS</name>
<dbReference type="OrthoDB" id="4490408at2759"/>
<gene>
    <name evidence="2" type="ORF">BDV38DRAFT_289125</name>
</gene>
<dbReference type="EMBL" id="ML743682">
    <property type="protein sequence ID" value="KAE8130990.1"/>
    <property type="molecule type" value="Genomic_DNA"/>
</dbReference>
<organism evidence="2 3">
    <name type="scientific">Aspergillus pseudotamarii</name>
    <dbReference type="NCBI Taxonomy" id="132259"/>
    <lineage>
        <taxon>Eukaryota</taxon>
        <taxon>Fungi</taxon>
        <taxon>Dikarya</taxon>
        <taxon>Ascomycota</taxon>
        <taxon>Pezizomycotina</taxon>
        <taxon>Eurotiomycetes</taxon>
        <taxon>Eurotiomycetidae</taxon>
        <taxon>Eurotiales</taxon>
        <taxon>Aspergillaceae</taxon>
        <taxon>Aspergillus</taxon>
        <taxon>Aspergillus subgen. Circumdati</taxon>
    </lineage>
</organism>
<keyword evidence="3" id="KW-1185">Reference proteome</keyword>
<evidence type="ECO:0000256" key="1">
    <source>
        <dbReference type="SAM" id="MobiDB-lite"/>
    </source>
</evidence>
<dbReference type="RefSeq" id="XP_031907053.1">
    <property type="nucleotide sequence ID" value="XM_032061185.1"/>
</dbReference>